<dbReference type="InterPro" id="IPR006059">
    <property type="entry name" value="SBP"/>
</dbReference>
<keyword evidence="4" id="KW-1185">Reference proteome</keyword>
<dbReference type="OrthoDB" id="1929810at2"/>
<dbReference type="Proteomes" id="UP000292927">
    <property type="component" value="Unassembled WGS sequence"/>
</dbReference>
<evidence type="ECO:0000256" key="1">
    <source>
        <dbReference type="SAM" id="MobiDB-lite"/>
    </source>
</evidence>
<dbReference type="EMBL" id="SGXF01000003">
    <property type="protein sequence ID" value="RZT00401.1"/>
    <property type="molecule type" value="Genomic_DNA"/>
</dbReference>
<feature type="chain" id="PRO_5039717442" evidence="2">
    <location>
        <begin position="21"/>
        <end position="463"/>
    </location>
</feature>
<dbReference type="Gene3D" id="3.40.190.10">
    <property type="entry name" value="Periplasmic binding protein-like II"/>
    <property type="match status" value="2"/>
</dbReference>
<dbReference type="RefSeq" id="WP_130435018.1">
    <property type="nucleotide sequence ID" value="NZ_SGXF01000003.1"/>
</dbReference>
<dbReference type="PANTHER" id="PTHR43649">
    <property type="entry name" value="ARABINOSE-BINDING PROTEIN-RELATED"/>
    <property type="match status" value="1"/>
</dbReference>
<dbReference type="AlphaFoldDB" id="A0A4Q7PKL4"/>
<dbReference type="SUPFAM" id="SSF53850">
    <property type="entry name" value="Periplasmic binding protein-like II"/>
    <property type="match status" value="1"/>
</dbReference>
<gene>
    <name evidence="3" type="ORF">EV209_1708</name>
</gene>
<comment type="caution">
    <text evidence="3">The sequence shown here is derived from an EMBL/GenBank/DDBJ whole genome shotgun (WGS) entry which is preliminary data.</text>
</comment>
<feature type="compositionally biased region" description="Low complexity" evidence="1">
    <location>
        <begin position="25"/>
        <end position="47"/>
    </location>
</feature>
<feature type="region of interest" description="Disordered" evidence="1">
    <location>
        <begin position="25"/>
        <end position="62"/>
    </location>
</feature>
<evidence type="ECO:0000313" key="3">
    <source>
        <dbReference type="EMBL" id="RZT00401.1"/>
    </source>
</evidence>
<feature type="compositionally biased region" description="Polar residues" evidence="1">
    <location>
        <begin position="48"/>
        <end position="62"/>
    </location>
</feature>
<feature type="signal peptide" evidence="2">
    <location>
        <begin position="1"/>
        <end position="20"/>
    </location>
</feature>
<organism evidence="3 4">
    <name type="scientific">Cuneatibacter caecimuris</name>
    <dbReference type="NCBI Taxonomy" id="1796618"/>
    <lineage>
        <taxon>Bacteria</taxon>
        <taxon>Bacillati</taxon>
        <taxon>Bacillota</taxon>
        <taxon>Clostridia</taxon>
        <taxon>Lachnospirales</taxon>
        <taxon>Lachnospiraceae</taxon>
        <taxon>Cuneatibacter</taxon>
    </lineage>
</organism>
<name>A0A4Q7PKL4_9FIRM</name>
<sequence length="463" mass="49990">MKRKGLALTMAMAMGVSMLAGCGSTPADATTAAPATSPKTEAATTKAGNDSTTEAPTEGQTSALTPVKLSVFSTYAGNDANARLFQDAYKAWEKKTGSTVYDSSAISDETVKARVTADFESGAEPDVLMYFTGADADSFLDKLVPVSEIQKAYPEYASNMDMTKVPASSDGNHYGVPVNGYWEGLFVNTKLLKDAGVDVPDENTTWEEFIKDCETLKEKGITPISASLATEIHYWFEFCIFNHRDVQTQNVIPSPDNKDDYLPLVEGITDMKEMYEKGLFPENTLSMDGKEAKQLFIDGKAAFYCDGNWAAQSIFEGAENPEDFTVTYVPGEGNRKSTDIIAGMSSGYMITRKAWEDPEIREAAVDFVMSMTTDDVVAKFAGVSTDALKTPAKIDKSQYNALQLSGKDMASKATGLALALQDGIPTEARVPVFDNMAAIVSGEVTPEEAVVEMLTLVAESKTE</sequence>
<dbReference type="Pfam" id="PF01547">
    <property type="entry name" value="SBP_bac_1"/>
    <property type="match status" value="1"/>
</dbReference>
<dbReference type="PROSITE" id="PS51257">
    <property type="entry name" value="PROKAR_LIPOPROTEIN"/>
    <property type="match status" value="1"/>
</dbReference>
<proteinExistence type="predicted"/>
<evidence type="ECO:0000256" key="2">
    <source>
        <dbReference type="SAM" id="SignalP"/>
    </source>
</evidence>
<protein>
    <submittedName>
        <fullName evidence="3">Carbohydrate ABC transporter substrate-binding protein (CUT1 family)</fullName>
    </submittedName>
</protein>
<evidence type="ECO:0000313" key="4">
    <source>
        <dbReference type="Proteomes" id="UP000292927"/>
    </source>
</evidence>
<reference evidence="3 4" key="1">
    <citation type="submission" date="2019-02" db="EMBL/GenBank/DDBJ databases">
        <title>Genomic Encyclopedia of Type Strains, Phase IV (KMG-IV): sequencing the most valuable type-strain genomes for metagenomic binning, comparative biology and taxonomic classification.</title>
        <authorList>
            <person name="Goeker M."/>
        </authorList>
    </citation>
    <scope>NUCLEOTIDE SEQUENCE [LARGE SCALE GENOMIC DNA]</scope>
    <source>
        <strain evidence="3 4">DSM 29486</strain>
    </source>
</reference>
<dbReference type="InterPro" id="IPR050490">
    <property type="entry name" value="Bact_solute-bd_prot1"/>
</dbReference>
<keyword evidence="2" id="KW-0732">Signal</keyword>
<accession>A0A4Q7PKL4</accession>